<dbReference type="Pfam" id="PF01965">
    <property type="entry name" value="DJ-1_PfpI"/>
    <property type="match status" value="1"/>
</dbReference>
<organism evidence="3 4">
    <name type="scientific">Cephalotrichum gorgonifer</name>
    <dbReference type="NCBI Taxonomy" id="2041049"/>
    <lineage>
        <taxon>Eukaryota</taxon>
        <taxon>Fungi</taxon>
        <taxon>Dikarya</taxon>
        <taxon>Ascomycota</taxon>
        <taxon>Pezizomycotina</taxon>
        <taxon>Sordariomycetes</taxon>
        <taxon>Hypocreomycetidae</taxon>
        <taxon>Microascales</taxon>
        <taxon>Microascaceae</taxon>
        <taxon>Cephalotrichum</taxon>
    </lineage>
</organism>
<gene>
    <name evidence="3" type="ORF">DNG_01062</name>
</gene>
<dbReference type="InterPro" id="IPR029062">
    <property type="entry name" value="Class_I_gatase-like"/>
</dbReference>
<evidence type="ECO:0000313" key="3">
    <source>
        <dbReference type="EMBL" id="SPN97551.1"/>
    </source>
</evidence>
<dbReference type="PANTHER" id="PTHR43130">
    <property type="entry name" value="ARAC-FAMILY TRANSCRIPTIONAL REGULATOR"/>
    <property type="match status" value="1"/>
</dbReference>
<dbReference type="Gene3D" id="3.40.50.880">
    <property type="match status" value="1"/>
</dbReference>
<dbReference type="Proteomes" id="UP001187682">
    <property type="component" value="Unassembled WGS sequence"/>
</dbReference>
<dbReference type="AlphaFoldDB" id="A0AAE8MQ63"/>
<evidence type="ECO:0000256" key="1">
    <source>
        <dbReference type="SAM" id="MobiDB-lite"/>
    </source>
</evidence>
<dbReference type="EMBL" id="ONZQ02000001">
    <property type="protein sequence ID" value="SPN97551.1"/>
    <property type="molecule type" value="Genomic_DNA"/>
</dbReference>
<proteinExistence type="predicted"/>
<dbReference type="InterPro" id="IPR052158">
    <property type="entry name" value="INH-QAR"/>
</dbReference>
<protein>
    <recommendedName>
        <fullName evidence="2">DJ-1/PfpI domain-containing protein</fullName>
    </recommendedName>
</protein>
<reference evidence="3" key="1">
    <citation type="submission" date="2018-03" db="EMBL/GenBank/DDBJ databases">
        <authorList>
            <person name="Guldener U."/>
        </authorList>
    </citation>
    <scope>NUCLEOTIDE SEQUENCE</scope>
</reference>
<name>A0AAE8MQ63_9PEZI</name>
<sequence length="291" mass="32012">MSAHKTSAVVDEHERLDVLFVLHPKFNLLDFAGPWEVFTSALHEASDPESKAFDCTVAGGEQTVLSEEDVSLASQIPYKQAYEQLSDYDVLVVLGGNTDEIIAKEAEPIGLISAFAELQKNDPIRERTLLSICTGSHFLAHKGILAGLSATTHQDYITRFENLCSYAATRNLDERTDVIENVRYVVNNLRFDLGNEDENPYIRRKSDARRTSSARKGSVSLRASSTRDNIARRAAMRLGGLRVITSGGITSGIDASLYLVGALVSEESAVEVARYMEWTWQKGLVVAGVDV</sequence>
<evidence type="ECO:0000259" key="2">
    <source>
        <dbReference type="Pfam" id="PF01965"/>
    </source>
</evidence>
<feature type="domain" description="DJ-1/PfpI" evidence="2">
    <location>
        <begin position="18"/>
        <end position="160"/>
    </location>
</feature>
<evidence type="ECO:0000313" key="4">
    <source>
        <dbReference type="Proteomes" id="UP001187682"/>
    </source>
</evidence>
<accession>A0AAE8MQ63</accession>
<dbReference type="InterPro" id="IPR002818">
    <property type="entry name" value="DJ-1/PfpI"/>
</dbReference>
<dbReference type="SUPFAM" id="SSF52317">
    <property type="entry name" value="Class I glutamine amidotransferase-like"/>
    <property type="match status" value="1"/>
</dbReference>
<feature type="region of interest" description="Disordered" evidence="1">
    <location>
        <begin position="204"/>
        <end position="225"/>
    </location>
</feature>
<dbReference type="PANTHER" id="PTHR43130:SF3">
    <property type="entry name" value="HTH-TYPE TRANSCRIPTIONAL REGULATOR RV1931C"/>
    <property type="match status" value="1"/>
</dbReference>
<keyword evidence="4" id="KW-1185">Reference proteome</keyword>
<comment type="caution">
    <text evidence="3">The sequence shown here is derived from an EMBL/GenBank/DDBJ whole genome shotgun (WGS) entry which is preliminary data.</text>
</comment>